<name>A0A6M3X6K3_9ZZZZ</name>
<organism evidence="1">
    <name type="scientific">viral metagenome</name>
    <dbReference type="NCBI Taxonomy" id="1070528"/>
    <lineage>
        <taxon>unclassified sequences</taxon>
        <taxon>metagenomes</taxon>
        <taxon>organismal metagenomes</taxon>
    </lineage>
</organism>
<protein>
    <submittedName>
        <fullName evidence="1">Uncharacterized protein</fullName>
    </submittedName>
</protein>
<dbReference type="EMBL" id="MT143965">
    <property type="protein sequence ID" value="QJH93308.1"/>
    <property type="molecule type" value="Genomic_DNA"/>
</dbReference>
<dbReference type="AlphaFoldDB" id="A0A6M3X6K3"/>
<accession>A0A6M3X6K3</accession>
<sequence length="119" mass="13320">MSYDIYMVDPATLQVIEFDESHQFIGGTYAAGGTTEAWLNITWNYGVFYRETIDLEKGIRWIYGKTGAECLPVLEKARDQLGVEKSSDYWELTEGNAGHALIGLIAFCKARPDGIFKGD</sequence>
<proteinExistence type="predicted"/>
<gene>
    <name evidence="1" type="ORF">MM171B04317_0006</name>
</gene>
<reference evidence="1" key="1">
    <citation type="submission" date="2020-03" db="EMBL/GenBank/DDBJ databases">
        <title>The deep terrestrial virosphere.</title>
        <authorList>
            <person name="Holmfeldt K."/>
            <person name="Nilsson E."/>
            <person name="Simone D."/>
            <person name="Lopez-Fernandez M."/>
            <person name="Wu X."/>
            <person name="de Brujin I."/>
            <person name="Lundin D."/>
            <person name="Andersson A."/>
            <person name="Bertilsson S."/>
            <person name="Dopson M."/>
        </authorList>
    </citation>
    <scope>NUCLEOTIDE SEQUENCE</scope>
    <source>
        <strain evidence="1">MM171B04317</strain>
    </source>
</reference>
<evidence type="ECO:0000313" key="1">
    <source>
        <dbReference type="EMBL" id="QJH93308.1"/>
    </source>
</evidence>